<evidence type="ECO:0000256" key="4">
    <source>
        <dbReference type="ARBA" id="ARBA00023125"/>
    </source>
</evidence>
<dbReference type="SMART" id="SM00066">
    <property type="entry name" value="GAL4"/>
    <property type="match status" value="1"/>
</dbReference>
<keyword evidence="6" id="KW-0539">Nucleus</keyword>
<evidence type="ECO:0000259" key="7">
    <source>
        <dbReference type="PROSITE" id="PS50048"/>
    </source>
</evidence>
<feature type="domain" description="Zn(2)-C6 fungal-type" evidence="7">
    <location>
        <begin position="25"/>
        <end position="54"/>
    </location>
</feature>
<dbReference type="STRING" id="1341132.A0A3F3Q208"/>
<keyword evidence="5" id="KW-0804">Transcription</keyword>
<dbReference type="PANTHER" id="PTHR31001:SF90">
    <property type="entry name" value="CENTROMERE DNA-BINDING PROTEIN COMPLEX CBF3 SUBUNIT B"/>
    <property type="match status" value="1"/>
</dbReference>
<gene>
    <name evidence="8" type="ORF">BDQ94DRAFT_40014</name>
</gene>
<dbReference type="CDD" id="cd12148">
    <property type="entry name" value="fungal_TF_MHR"/>
    <property type="match status" value="1"/>
</dbReference>
<dbReference type="Gene3D" id="4.10.240.10">
    <property type="entry name" value="Zn(2)-C6 fungal-type DNA-binding domain"/>
    <property type="match status" value="1"/>
</dbReference>
<dbReference type="PROSITE" id="PS00463">
    <property type="entry name" value="ZN2_CY6_FUNGAL_1"/>
    <property type="match status" value="1"/>
</dbReference>
<dbReference type="AlphaFoldDB" id="A0A3F3Q208"/>
<dbReference type="InterPro" id="IPR001138">
    <property type="entry name" value="Zn2Cys6_DnaBD"/>
</dbReference>
<comment type="subcellular location">
    <subcellularLocation>
        <location evidence="1">Nucleus</location>
    </subcellularLocation>
</comment>
<evidence type="ECO:0000256" key="1">
    <source>
        <dbReference type="ARBA" id="ARBA00004123"/>
    </source>
</evidence>
<evidence type="ECO:0000256" key="5">
    <source>
        <dbReference type="ARBA" id="ARBA00023163"/>
    </source>
</evidence>
<evidence type="ECO:0000313" key="8">
    <source>
        <dbReference type="EMBL" id="RDH32706.1"/>
    </source>
</evidence>
<dbReference type="GO" id="GO:0003677">
    <property type="term" value="F:DNA binding"/>
    <property type="evidence" value="ECO:0007669"/>
    <property type="project" value="UniProtKB-KW"/>
</dbReference>
<dbReference type="PROSITE" id="PS50048">
    <property type="entry name" value="ZN2_CY6_FUNGAL_2"/>
    <property type="match status" value="1"/>
</dbReference>
<dbReference type="SUPFAM" id="SSF57701">
    <property type="entry name" value="Zn2/Cys6 DNA-binding domain"/>
    <property type="match status" value="1"/>
</dbReference>
<name>A0A3F3Q208_9EURO</name>
<dbReference type="GeneID" id="38144025"/>
<dbReference type="Pfam" id="PF00172">
    <property type="entry name" value="Zn_clus"/>
    <property type="match status" value="1"/>
</dbReference>
<dbReference type="CDD" id="cd00067">
    <property type="entry name" value="GAL4"/>
    <property type="match status" value="1"/>
</dbReference>
<dbReference type="GO" id="GO:0000981">
    <property type="term" value="F:DNA-binding transcription factor activity, RNA polymerase II-specific"/>
    <property type="evidence" value="ECO:0007669"/>
    <property type="project" value="InterPro"/>
</dbReference>
<evidence type="ECO:0000256" key="6">
    <source>
        <dbReference type="ARBA" id="ARBA00023242"/>
    </source>
</evidence>
<organism evidence="8 9">
    <name type="scientific">Aspergillus welwitschiae</name>
    <dbReference type="NCBI Taxonomy" id="1341132"/>
    <lineage>
        <taxon>Eukaryota</taxon>
        <taxon>Fungi</taxon>
        <taxon>Dikarya</taxon>
        <taxon>Ascomycota</taxon>
        <taxon>Pezizomycotina</taxon>
        <taxon>Eurotiomycetes</taxon>
        <taxon>Eurotiomycetidae</taxon>
        <taxon>Eurotiales</taxon>
        <taxon>Aspergillaceae</taxon>
        <taxon>Aspergillus</taxon>
        <taxon>Aspergillus subgen. Circumdati</taxon>
    </lineage>
</organism>
<dbReference type="GO" id="GO:0006351">
    <property type="term" value="P:DNA-templated transcription"/>
    <property type="evidence" value="ECO:0007669"/>
    <property type="project" value="InterPro"/>
</dbReference>
<protein>
    <recommendedName>
        <fullName evidence="7">Zn(2)-C6 fungal-type domain-containing protein</fullName>
    </recommendedName>
</protein>
<dbReference type="Proteomes" id="UP000253729">
    <property type="component" value="Unassembled WGS sequence"/>
</dbReference>
<evidence type="ECO:0000313" key="9">
    <source>
        <dbReference type="Proteomes" id="UP000253729"/>
    </source>
</evidence>
<dbReference type="GO" id="GO:0009893">
    <property type="term" value="P:positive regulation of metabolic process"/>
    <property type="evidence" value="ECO:0007669"/>
    <property type="project" value="UniProtKB-ARBA"/>
</dbReference>
<keyword evidence="3" id="KW-0805">Transcription regulation</keyword>
<dbReference type="RefSeq" id="XP_026625728.1">
    <property type="nucleotide sequence ID" value="XM_026775669.1"/>
</dbReference>
<dbReference type="InterPro" id="IPR036864">
    <property type="entry name" value="Zn2-C6_fun-type_DNA-bd_sf"/>
</dbReference>
<accession>A0A3F3Q208</accession>
<dbReference type="PANTHER" id="PTHR31001">
    <property type="entry name" value="UNCHARACTERIZED TRANSCRIPTIONAL REGULATORY PROTEIN"/>
    <property type="match status" value="1"/>
</dbReference>
<keyword evidence="9" id="KW-1185">Reference proteome</keyword>
<dbReference type="EMBL" id="KZ852049">
    <property type="protein sequence ID" value="RDH32706.1"/>
    <property type="molecule type" value="Genomic_DNA"/>
</dbReference>
<evidence type="ECO:0000256" key="3">
    <source>
        <dbReference type="ARBA" id="ARBA00023015"/>
    </source>
</evidence>
<dbReference type="Pfam" id="PF04082">
    <property type="entry name" value="Fungal_trans"/>
    <property type="match status" value="1"/>
</dbReference>
<dbReference type="GO" id="GO:0008270">
    <property type="term" value="F:zinc ion binding"/>
    <property type="evidence" value="ECO:0007669"/>
    <property type="project" value="InterPro"/>
</dbReference>
<sequence>MSSLKRPFHDQAPGPKRSAWQLPASCDFCRLKKIRCDKKRPCSSCKDRDTVCEYSEAGTRHQTFPRAHYDRLSCTSLEEDIQEIKDRLNRIEQLLLESSGPPKNLNPRDIDSLAVTLPPQFNTTYLETDHQKWDDLESIAASSQPEEMWDSQSGNESLLSTAGTTIAGPAELSRASWLSPGLGADTQLPQLSTAKCLLEHYIQEIDCLSHVVHAPSTRDLLEKVYSQRSQSISLSNESVTFFLSIFASASFYLGSGHNLLAHGLGLDTETSTCWKETALQNILQTDEIFSSSLISLQSVLIIMSLLWDSEGQSKRYHTLKGLAYAKATQMGIHNIDAERPNVEPNPLEREMKRRLWWHLTCADWLLGSAPGPQHGSYIISPYHMTVNHPANIEDEGVALEGNQAAPRPDHHLTSMSFFRYRIKFAHLCREAMDTIQQAKTTRPLQPIYPLILDISNRYMSFLDELPWFFRLEGNEAKLAELVQERPYVTQQRAVLLYGIYSRLGRLHRPFVSQGISDPMFSASYKTGIECAEKLLRIRQMMPHGRLGIFGRSQSVDQHTFNAMLVLTIDVVAHPGLPDSERRRCEVTEICHLLKDKHTRPGQPSSGISRATQLLLKIVQAPHRQHAKEGIKDTAQIFSETAQTKDDQVPLNSYASLAPDELTREDASSQMAWIDECFSYHGQSINALFGELRESLSGQSNGSWQGYFNWEDLS</sequence>
<dbReference type="InterPro" id="IPR007219">
    <property type="entry name" value="XnlR_reg_dom"/>
</dbReference>
<evidence type="ECO:0000256" key="2">
    <source>
        <dbReference type="ARBA" id="ARBA00022723"/>
    </source>
</evidence>
<keyword evidence="2" id="KW-0479">Metal-binding</keyword>
<keyword evidence="4" id="KW-0238">DNA-binding</keyword>
<reference evidence="8 9" key="1">
    <citation type="submission" date="2018-07" db="EMBL/GenBank/DDBJ databases">
        <title>The genomes of Aspergillus section Nigri reveals drivers in fungal speciation.</title>
        <authorList>
            <consortium name="DOE Joint Genome Institute"/>
            <person name="Vesth T.C."/>
            <person name="Nybo J."/>
            <person name="Theobald S."/>
            <person name="Brandl J."/>
            <person name="Frisvad J.C."/>
            <person name="Nielsen K.F."/>
            <person name="Lyhne E.K."/>
            <person name="Kogle M.E."/>
            <person name="Kuo A."/>
            <person name="Riley R."/>
            <person name="Clum A."/>
            <person name="Nolan M."/>
            <person name="Lipzen A."/>
            <person name="Salamov A."/>
            <person name="Henrissat B."/>
            <person name="Wiebenga A."/>
            <person name="De vries R.P."/>
            <person name="Grigoriev I.V."/>
            <person name="Mortensen U.H."/>
            <person name="Andersen M.R."/>
            <person name="Baker S.E."/>
        </authorList>
    </citation>
    <scope>NUCLEOTIDE SEQUENCE [LARGE SCALE GENOMIC DNA]</scope>
    <source>
        <strain evidence="8 9">CBS 139.54b</strain>
    </source>
</reference>
<proteinExistence type="predicted"/>
<dbReference type="InterPro" id="IPR050613">
    <property type="entry name" value="Sec_Metabolite_Reg"/>
</dbReference>
<dbReference type="GO" id="GO:0005634">
    <property type="term" value="C:nucleus"/>
    <property type="evidence" value="ECO:0007669"/>
    <property type="project" value="UniProtKB-SubCell"/>
</dbReference>